<name>A0A9W8M6C0_9FUNG</name>
<feature type="compositionally biased region" description="Polar residues" evidence="1">
    <location>
        <begin position="21"/>
        <end position="33"/>
    </location>
</feature>
<feature type="region of interest" description="Disordered" evidence="1">
    <location>
        <begin position="21"/>
        <end position="46"/>
    </location>
</feature>
<gene>
    <name evidence="2" type="ORF">GGH94_002122</name>
</gene>
<comment type="caution">
    <text evidence="2">The sequence shown here is derived from an EMBL/GenBank/DDBJ whole genome shotgun (WGS) entry which is preliminary data.</text>
</comment>
<dbReference type="EMBL" id="JANBUY010000056">
    <property type="protein sequence ID" value="KAJ2865605.1"/>
    <property type="molecule type" value="Genomic_DNA"/>
</dbReference>
<sequence length="176" mass="19941">MRRARHHQSWTDSMASSITLSGSMSMTTRQPNYGGSRLARPGPSTSYANQALSRLVHELNASRIDEESDEDEGERTGMTAEAERPDRVQPRSSQRRAIQSDRSSSARHTHSQQTTSLSDSSEAEGSLAQSRRQKAAHTLKRRTRRLLYLISYYLSRFMHDLGSTSVTYRPMQFGIY</sequence>
<feature type="compositionally biased region" description="Polar residues" evidence="1">
    <location>
        <begin position="90"/>
        <end position="103"/>
    </location>
</feature>
<proteinExistence type="predicted"/>
<feature type="compositionally biased region" description="Polar residues" evidence="1">
    <location>
        <begin position="111"/>
        <end position="120"/>
    </location>
</feature>
<evidence type="ECO:0000313" key="3">
    <source>
        <dbReference type="Proteomes" id="UP001140074"/>
    </source>
</evidence>
<organism evidence="2 3">
    <name type="scientific">Coemansia aciculifera</name>
    <dbReference type="NCBI Taxonomy" id="417176"/>
    <lineage>
        <taxon>Eukaryota</taxon>
        <taxon>Fungi</taxon>
        <taxon>Fungi incertae sedis</taxon>
        <taxon>Zoopagomycota</taxon>
        <taxon>Kickxellomycotina</taxon>
        <taxon>Kickxellomycetes</taxon>
        <taxon>Kickxellales</taxon>
        <taxon>Kickxellaceae</taxon>
        <taxon>Coemansia</taxon>
    </lineage>
</organism>
<accession>A0A9W8M6C0</accession>
<evidence type="ECO:0000256" key="1">
    <source>
        <dbReference type="SAM" id="MobiDB-lite"/>
    </source>
</evidence>
<reference evidence="2" key="1">
    <citation type="submission" date="2022-07" db="EMBL/GenBank/DDBJ databases">
        <title>Phylogenomic reconstructions and comparative analyses of Kickxellomycotina fungi.</title>
        <authorList>
            <person name="Reynolds N.K."/>
            <person name="Stajich J.E."/>
            <person name="Barry K."/>
            <person name="Grigoriev I.V."/>
            <person name="Crous P."/>
            <person name="Smith M.E."/>
        </authorList>
    </citation>
    <scope>NUCLEOTIDE SEQUENCE</scope>
    <source>
        <strain evidence="2">RSA 476</strain>
    </source>
</reference>
<dbReference type="AlphaFoldDB" id="A0A9W8M6C0"/>
<evidence type="ECO:0000313" key="2">
    <source>
        <dbReference type="EMBL" id="KAJ2865605.1"/>
    </source>
</evidence>
<feature type="region of interest" description="Disordered" evidence="1">
    <location>
        <begin position="60"/>
        <end position="138"/>
    </location>
</feature>
<dbReference type="Proteomes" id="UP001140074">
    <property type="component" value="Unassembled WGS sequence"/>
</dbReference>
<protein>
    <submittedName>
        <fullName evidence="2">Uncharacterized protein</fullName>
    </submittedName>
</protein>
<keyword evidence="3" id="KW-1185">Reference proteome</keyword>